<reference evidence="2" key="1">
    <citation type="journal article" date="2014" name="Int. J. Syst. Evol. Microbiol.">
        <title>Complete genome sequence of Corynebacterium casei LMG S-19264T (=DSM 44701T), isolated from a smear-ripened cheese.</title>
        <authorList>
            <consortium name="US DOE Joint Genome Institute (JGI-PGF)"/>
            <person name="Walter F."/>
            <person name="Albersmeier A."/>
            <person name="Kalinowski J."/>
            <person name="Ruckert C."/>
        </authorList>
    </citation>
    <scope>NUCLEOTIDE SEQUENCE</scope>
    <source>
        <strain evidence="2">JCM 4477</strain>
    </source>
</reference>
<dbReference type="EMBL" id="BNBI01000009">
    <property type="protein sequence ID" value="GHF13357.1"/>
    <property type="molecule type" value="Genomic_DNA"/>
</dbReference>
<evidence type="ECO:0000256" key="1">
    <source>
        <dbReference type="SAM" id="MobiDB-lite"/>
    </source>
</evidence>
<evidence type="ECO:0000313" key="2">
    <source>
        <dbReference type="EMBL" id="GHF13357.1"/>
    </source>
</evidence>
<dbReference type="Proteomes" id="UP000630718">
    <property type="component" value="Unassembled WGS sequence"/>
</dbReference>
<organism evidence="2 3">
    <name type="scientific">Streptomyces fumanus</name>
    <dbReference type="NCBI Taxonomy" id="67302"/>
    <lineage>
        <taxon>Bacteria</taxon>
        <taxon>Bacillati</taxon>
        <taxon>Actinomycetota</taxon>
        <taxon>Actinomycetes</taxon>
        <taxon>Kitasatosporales</taxon>
        <taxon>Streptomycetaceae</taxon>
        <taxon>Streptomyces</taxon>
    </lineage>
</organism>
<feature type="region of interest" description="Disordered" evidence="1">
    <location>
        <begin position="245"/>
        <end position="298"/>
    </location>
</feature>
<dbReference type="SUPFAM" id="SSF49879">
    <property type="entry name" value="SMAD/FHA domain"/>
    <property type="match status" value="1"/>
</dbReference>
<feature type="compositionally biased region" description="Low complexity" evidence="1">
    <location>
        <begin position="245"/>
        <end position="270"/>
    </location>
</feature>
<dbReference type="InterPro" id="IPR008984">
    <property type="entry name" value="SMAD_FHA_dom_sf"/>
</dbReference>
<proteinExistence type="predicted"/>
<protein>
    <recommendedName>
        <fullName evidence="4">FHA domain-containing protein</fullName>
    </recommendedName>
</protein>
<gene>
    <name evidence="2" type="ORF">GCM10018772_43170</name>
</gene>
<name>A0A919ALP2_9ACTN</name>
<dbReference type="AlphaFoldDB" id="A0A919ALP2"/>
<keyword evidence="3" id="KW-1185">Reference proteome</keyword>
<evidence type="ECO:0000313" key="3">
    <source>
        <dbReference type="Proteomes" id="UP000630718"/>
    </source>
</evidence>
<reference evidence="2" key="2">
    <citation type="submission" date="2020-09" db="EMBL/GenBank/DDBJ databases">
        <authorList>
            <person name="Sun Q."/>
            <person name="Ohkuma M."/>
        </authorList>
    </citation>
    <scope>NUCLEOTIDE SEQUENCE</scope>
    <source>
        <strain evidence="2">JCM 4477</strain>
    </source>
</reference>
<evidence type="ECO:0008006" key="4">
    <source>
        <dbReference type="Google" id="ProtNLM"/>
    </source>
</evidence>
<accession>A0A919ALP2</accession>
<comment type="caution">
    <text evidence="2">The sequence shown here is derived from an EMBL/GenBank/DDBJ whole genome shotgun (WGS) entry which is preliminary data.</text>
</comment>
<sequence length="298" mass="31983">MYSIIVVPPPTTEDGPGRTAPAQLRLAPGERLAFGRSVPEGGLLIAHDGVSRRAGEITAQGSFWTLSNLSARQTYVVENPEGAGEHIKVAPGRLDAPVPFEFSRIVLPAAGDLLPVEVWAPRHDYLRAEDGTDGEPTAPAFSVDRTKRYFAVLAALCEPRLRGTPHAPLPTVEQVVERLRPGWPAASRTTVQWNIDYLAVKLRLKPGPETAEPGTRLNGKKESLVSLALRFDLVREDDLAVLATAPRPAAPGRSASERSAPASGPPASRRSASERAASERSAPGRPMAEQPASRRSVR</sequence>